<protein>
    <submittedName>
        <fullName evidence="1">Uncharacterized protein</fullName>
    </submittedName>
</protein>
<organism evidence="1 2">
    <name type="scientific">Chryseobacterium nematophagum</name>
    <dbReference type="NCBI Taxonomy" id="2305228"/>
    <lineage>
        <taxon>Bacteria</taxon>
        <taxon>Pseudomonadati</taxon>
        <taxon>Bacteroidota</taxon>
        <taxon>Flavobacteriia</taxon>
        <taxon>Flavobacteriales</taxon>
        <taxon>Weeksellaceae</taxon>
        <taxon>Chryseobacterium group</taxon>
        <taxon>Chryseobacterium</taxon>
    </lineage>
</organism>
<dbReference type="EMBL" id="QWIU01000002">
    <property type="protein sequence ID" value="RNA63520.1"/>
    <property type="molecule type" value="Genomic_DNA"/>
</dbReference>
<dbReference type="Proteomes" id="UP000278775">
    <property type="component" value="Unassembled WGS sequence"/>
</dbReference>
<proteinExistence type="predicted"/>
<comment type="caution">
    <text evidence="1">The sequence shown here is derived from an EMBL/GenBank/DDBJ whole genome shotgun (WGS) entry which is preliminary data.</text>
</comment>
<evidence type="ECO:0000313" key="2">
    <source>
        <dbReference type="Proteomes" id="UP000278775"/>
    </source>
</evidence>
<evidence type="ECO:0000313" key="1">
    <source>
        <dbReference type="EMBL" id="RNA63520.1"/>
    </source>
</evidence>
<sequence>MEYLYDGHLRQMLRKQRNKGERARLARHIFYGNFKLVRYPF</sequence>
<name>A0A3M7TMM8_9FLAO</name>
<accession>A0A3M7TMM8</accession>
<reference evidence="1 2" key="1">
    <citation type="submission" date="2018-08" db="EMBL/GenBank/DDBJ databases">
        <title>Chryseobacterium nematophagum: a novel matrix digesting pathogen of nematodes.</title>
        <authorList>
            <person name="Page A."/>
            <person name="Roberts M."/>
            <person name="Felix M.-A."/>
            <person name="Weir W."/>
        </authorList>
    </citation>
    <scope>NUCLEOTIDE SEQUENCE [LARGE SCALE GENOMIC DNA]</scope>
    <source>
        <strain evidence="1 2">JUb129</strain>
    </source>
</reference>
<dbReference type="AlphaFoldDB" id="A0A3M7TMM8"/>
<gene>
    <name evidence="1" type="ORF">D1631_17180</name>
</gene>